<feature type="transmembrane region" description="Helical" evidence="6">
    <location>
        <begin position="140"/>
        <end position="161"/>
    </location>
</feature>
<organism evidence="8 9">
    <name type="scientific">Haemaphysalis longicornis</name>
    <name type="common">Bush tick</name>
    <dbReference type="NCBI Taxonomy" id="44386"/>
    <lineage>
        <taxon>Eukaryota</taxon>
        <taxon>Metazoa</taxon>
        <taxon>Ecdysozoa</taxon>
        <taxon>Arthropoda</taxon>
        <taxon>Chelicerata</taxon>
        <taxon>Arachnida</taxon>
        <taxon>Acari</taxon>
        <taxon>Parasitiformes</taxon>
        <taxon>Ixodida</taxon>
        <taxon>Ixodoidea</taxon>
        <taxon>Ixodidae</taxon>
        <taxon>Haemaphysalinae</taxon>
        <taxon>Haemaphysalis</taxon>
    </lineage>
</organism>
<dbReference type="Gene3D" id="1.10.510.10">
    <property type="entry name" value="Transferase(Phosphotransferase) domain 1"/>
    <property type="match status" value="1"/>
</dbReference>
<dbReference type="VEuPathDB" id="VectorBase:HLOH_050662"/>
<comment type="catalytic activity">
    <reaction evidence="1">
        <text>GTP = 3',5'-cyclic GMP + diphosphate</text>
        <dbReference type="Rhea" id="RHEA:13665"/>
        <dbReference type="ChEBI" id="CHEBI:33019"/>
        <dbReference type="ChEBI" id="CHEBI:37565"/>
        <dbReference type="ChEBI" id="CHEBI:57746"/>
        <dbReference type="EC" id="4.6.1.2"/>
    </reaction>
</comment>
<dbReference type="Gene3D" id="3.40.50.2300">
    <property type="match status" value="1"/>
</dbReference>
<dbReference type="PANTHER" id="PTHR11920">
    <property type="entry name" value="GUANYLYL CYCLASE"/>
    <property type="match status" value="1"/>
</dbReference>
<dbReference type="GO" id="GO:0004383">
    <property type="term" value="F:guanylate cyclase activity"/>
    <property type="evidence" value="ECO:0007669"/>
    <property type="project" value="UniProtKB-EC"/>
</dbReference>
<dbReference type="PANTHER" id="PTHR11920:SF501">
    <property type="entry name" value="GUANYLATE CYCLASE 32E"/>
    <property type="match status" value="1"/>
</dbReference>
<dbReference type="InterPro" id="IPR050401">
    <property type="entry name" value="Cyclic_nucleotide_synthase"/>
</dbReference>
<reference evidence="8 9" key="1">
    <citation type="journal article" date="2020" name="Cell">
        <title>Large-Scale Comparative Analyses of Tick Genomes Elucidate Their Genetic Diversity and Vector Capacities.</title>
        <authorList>
            <consortium name="Tick Genome and Microbiome Consortium (TIGMIC)"/>
            <person name="Jia N."/>
            <person name="Wang J."/>
            <person name="Shi W."/>
            <person name="Du L."/>
            <person name="Sun Y."/>
            <person name="Zhan W."/>
            <person name="Jiang J.F."/>
            <person name="Wang Q."/>
            <person name="Zhang B."/>
            <person name="Ji P."/>
            <person name="Bell-Sakyi L."/>
            <person name="Cui X.M."/>
            <person name="Yuan T.T."/>
            <person name="Jiang B.G."/>
            <person name="Yang W.F."/>
            <person name="Lam T.T."/>
            <person name="Chang Q.C."/>
            <person name="Ding S.J."/>
            <person name="Wang X.J."/>
            <person name="Zhu J.G."/>
            <person name="Ruan X.D."/>
            <person name="Zhao L."/>
            <person name="Wei J.T."/>
            <person name="Ye R.Z."/>
            <person name="Que T.C."/>
            <person name="Du C.H."/>
            <person name="Zhou Y.H."/>
            <person name="Cheng J.X."/>
            <person name="Dai P.F."/>
            <person name="Guo W.B."/>
            <person name="Han X.H."/>
            <person name="Huang E.J."/>
            <person name="Li L.F."/>
            <person name="Wei W."/>
            <person name="Gao Y.C."/>
            <person name="Liu J.Z."/>
            <person name="Shao H.Z."/>
            <person name="Wang X."/>
            <person name="Wang C.C."/>
            <person name="Yang T.C."/>
            <person name="Huo Q.B."/>
            <person name="Li W."/>
            <person name="Chen H.Y."/>
            <person name="Chen S.E."/>
            <person name="Zhou L.G."/>
            <person name="Ni X.B."/>
            <person name="Tian J.H."/>
            <person name="Sheng Y."/>
            <person name="Liu T."/>
            <person name="Pan Y.S."/>
            <person name="Xia L.Y."/>
            <person name="Li J."/>
            <person name="Zhao F."/>
            <person name="Cao W.C."/>
        </authorList>
    </citation>
    <scope>NUCLEOTIDE SEQUENCE [LARGE SCALE GENOMIC DNA]</scope>
    <source>
        <strain evidence="8">HaeL-2018</strain>
    </source>
</reference>
<dbReference type="GO" id="GO:0005524">
    <property type="term" value="F:ATP binding"/>
    <property type="evidence" value="ECO:0007669"/>
    <property type="project" value="InterPro"/>
</dbReference>
<keyword evidence="9" id="KW-1185">Reference proteome</keyword>
<keyword evidence="6" id="KW-1133">Transmembrane helix</keyword>
<protein>
    <recommendedName>
        <fullName evidence="2">guanylate cyclase</fullName>
        <ecNumber evidence="2">4.6.1.2</ecNumber>
    </recommendedName>
</protein>
<evidence type="ECO:0000259" key="7">
    <source>
        <dbReference type="PROSITE" id="PS50011"/>
    </source>
</evidence>
<evidence type="ECO:0000256" key="5">
    <source>
        <dbReference type="ARBA" id="ARBA00023293"/>
    </source>
</evidence>
<dbReference type="InterPro" id="IPR000719">
    <property type="entry name" value="Prot_kinase_dom"/>
</dbReference>
<dbReference type="Gene3D" id="3.30.200.20">
    <property type="entry name" value="Phosphorylase Kinase, domain 1"/>
    <property type="match status" value="1"/>
</dbReference>
<evidence type="ECO:0000313" key="9">
    <source>
        <dbReference type="Proteomes" id="UP000821853"/>
    </source>
</evidence>
<proteinExistence type="predicted"/>
<keyword evidence="6" id="KW-0472">Membrane</keyword>
<dbReference type="InterPro" id="IPR011009">
    <property type="entry name" value="Kinase-like_dom_sf"/>
</dbReference>
<comment type="caution">
    <text evidence="8">The sequence shown here is derived from an EMBL/GenBank/DDBJ whole genome shotgun (WGS) entry which is preliminary data.</text>
</comment>
<dbReference type="GO" id="GO:0005886">
    <property type="term" value="C:plasma membrane"/>
    <property type="evidence" value="ECO:0007669"/>
    <property type="project" value="TreeGrafter"/>
</dbReference>
<evidence type="ECO:0000313" key="8">
    <source>
        <dbReference type="EMBL" id="KAH9365008.1"/>
    </source>
</evidence>
<dbReference type="PROSITE" id="PS50011">
    <property type="entry name" value="PROTEIN_KINASE_DOM"/>
    <property type="match status" value="1"/>
</dbReference>
<dbReference type="GO" id="GO:0004672">
    <property type="term" value="F:protein kinase activity"/>
    <property type="evidence" value="ECO:0007669"/>
    <property type="project" value="InterPro"/>
</dbReference>
<gene>
    <name evidence="8" type="ORF">HPB48_010444</name>
</gene>
<evidence type="ECO:0000256" key="6">
    <source>
        <dbReference type="SAM" id="Phobius"/>
    </source>
</evidence>
<feature type="domain" description="Protein kinase" evidence="7">
    <location>
        <begin position="150"/>
        <end position="423"/>
    </location>
</feature>
<dbReference type="InterPro" id="IPR001245">
    <property type="entry name" value="Ser-Thr/Tyr_kinase_cat_dom"/>
</dbReference>
<dbReference type="SUPFAM" id="SSF56112">
    <property type="entry name" value="Protein kinase-like (PK-like)"/>
    <property type="match status" value="1"/>
</dbReference>
<dbReference type="OrthoDB" id="1890790at2759"/>
<evidence type="ECO:0000256" key="2">
    <source>
        <dbReference type="ARBA" id="ARBA00012202"/>
    </source>
</evidence>
<dbReference type="Proteomes" id="UP000821853">
    <property type="component" value="Unassembled WGS sequence"/>
</dbReference>
<keyword evidence="4" id="KW-0456">Lyase</keyword>
<dbReference type="EMBL" id="JABSTR010000003">
    <property type="protein sequence ID" value="KAH9365008.1"/>
    <property type="molecule type" value="Genomic_DNA"/>
</dbReference>
<keyword evidence="3" id="KW-0547">Nucleotide-binding</keyword>
<dbReference type="AlphaFoldDB" id="A0A9J6FRX0"/>
<dbReference type="EC" id="4.6.1.2" evidence="2"/>
<dbReference type="GO" id="GO:0001653">
    <property type="term" value="F:peptide receptor activity"/>
    <property type="evidence" value="ECO:0007669"/>
    <property type="project" value="TreeGrafter"/>
</dbReference>
<dbReference type="InterPro" id="IPR028082">
    <property type="entry name" value="Peripla_BP_I"/>
</dbReference>
<dbReference type="SUPFAM" id="SSF53822">
    <property type="entry name" value="Periplasmic binding protein-like I"/>
    <property type="match status" value="1"/>
</dbReference>
<dbReference type="GO" id="GO:0007168">
    <property type="term" value="P:receptor guanylyl cyclase signaling pathway"/>
    <property type="evidence" value="ECO:0007669"/>
    <property type="project" value="TreeGrafter"/>
</dbReference>
<keyword evidence="6" id="KW-0812">Transmembrane</keyword>
<dbReference type="GO" id="GO:0004016">
    <property type="term" value="F:adenylate cyclase activity"/>
    <property type="evidence" value="ECO:0007669"/>
    <property type="project" value="TreeGrafter"/>
</dbReference>
<keyword evidence="5" id="KW-0141">cGMP biosynthesis</keyword>
<evidence type="ECO:0000256" key="4">
    <source>
        <dbReference type="ARBA" id="ARBA00023239"/>
    </source>
</evidence>
<evidence type="ECO:0000256" key="1">
    <source>
        <dbReference type="ARBA" id="ARBA00001436"/>
    </source>
</evidence>
<sequence length="423" mass="46863">MILRVLGVCLAQVPIYAGLTYDAVMLWARAATQVLRENGSLSNGTAVGLKIRGSLYRSALGFDIRVDENGDAEGNYTVLGFSLPVDDHLTPVGRFTLAENASSLPVFRQEKPIAWLGGSPPVGEPKCGFKNDKCASKQDWRVLVICITCACVVLVLGVFAFRHYHYEYKLARLLWKVDMDEVMVLRTNSELSLQDGAQNGVLETTRLGFAFPDEQHLLKLRRRLQSAPWVGGWAANPAATTAAALDTAEATGTGTRRGRVGFYKGNVVHIKRVYKKNVDLTRSIRKELIQVREMRHENVTPFIGACVDPPNICVLTLFCARGSLEIADFGLHEFRAAQTCVPQKVSENAFRGLLWRAPELLRMASPPARGTQKGDVYSFGIVLYEIIGRHGPWGQKAPPTHGKSCSLDFYCETQEYTTIRIVF</sequence>
<dbReference type="OMA" id="EISWISQ"/>
<dbReference type="Pfam" id="PF07714">
    <property type="entry name" value="PK_Tyr_Ser-Thr"/>
    <property type="match status" value="1"/>
</dbReference>
<name>A0A9J6FRX0_HAELO</name>
<evidence type="ECO:0000256" key="3">
    <source>
        <dbReference type="ARBA" id="ARBA00022741"/>
    </source>
</evidence>
<accession>A0A9J6FRX0</accession>